<dbReference type="NCBIfam" id="TIGR01727">
    <property type="entry name" value="oligo_HPY"/>
    <property type="match status" value="1"/>
</dbReference>
<keyword evidence="6" id="KW-1185">Reference proteome</keyword>
<protein>
    <submittedName>
        <fullName evidence="5">Dipeptide/oligopeptide/nickel ABC transporter ATP-binding protein</fullName>
    </submittedName>
</protein>
<evidence type="ECO:0000256" key="1">
    <source>
        <dbReference type="ARBA" id="ARBA00022448"/>
    </source>
</evidence>
<dbReference type="GO" id="GO:0005524">
    <property type="term" value="F:ATP binding"/>
    <property type="evidence" value="ECO:0007669"/>
    <property type="project" value="UniProtKB-KW"/>
</dbReference>
<dbReference type="PANTHER" id="PTHR43067">
    <property type="entry name" value="OLIGOPEPTIDE/DIPEPTIDE ABC TRANSPORTER, ATPASE SUBUNIT"/>
    <property type="match status" value="1"/>
</dbReference>
<dbReference type="RefSeq" id="WP_110368945.1">
    <property type="nucleotide sequence ID" value="NZ_BBBA01000026.1"/>
</dbReference>
<dbReference type="CDD" id="cd03257">
    <property type="entry name" value="ABC_NikE_OppD_transporters"/>
    <property type="match status" value="1"/>
</dbReference>
<dbReference type="PANTHER" id="PTHR43067:SF3">
    <property type="entry name" value="MALTOSE ABC TRANSPORTER, ATP-BINDING PROTEIN"/>
    <property type="match status" value="1"/>
</dbReference>
<evidence type="ECO:0000259" key="4">
    <source>
        <dbReference type="PROSITE" id="PS50893"/>
    </source>
</evidence>
<keyword evidence="3 5" id="KW-0067">ATP-binding</keyword>
<dbReference type="PROSITE" id="PS50893">
    <property type="entry name" value="ABC_TRANSPORTER_2"/>
    <property type="match status" value="1"/>
</dbReference>
<evidence type="ECO:0000256" key="3">
    <source>
        <dbReference type="ARBA" id="ARBA00022840"/>
    </source>
</evidence>
<accession>A0A2U9ISK0</accession>
<dbReference type="InterPro" id="IPR027417">
    <property type="entry name" value="P-loop_NTPase"/>
</dbReference>
<dbReference type="SMART" id="SM00382">
    <property type="entry name" value="AAA"/>
    <property type="match status" value="1"/>
</dbReference>
<name>A0A2U9ISK0_9CREN</name>
<dbReference type="GeneID" id="36834468"/>
<dbReference type="STRING" id="1293036.GCA_001315825_02457"/>
<reference evidence="5" key="1">
    <citation type="submission" date="2018-05" db="EMBL/GenBank/DDBJ databases">
        <title>Complete Genome Sequences of Extremely Thermoacidophilic, Metal-Mobilizing Type-Strain Members of the Archaeal Family Sulfolobaceae: Acidianus brierleyi DSM-1651T, Acidianus sulfidivorans DSM-18786T, Metallosphaera hakonensis DSM-7519T, and Metallosphaera prunae DSM-10039T.</title>
        <authorList>
            <person name="Counts J.A."/>
            <person name="Kelly R.M."/>
        </authorList>
    </citation>
    <scope>NUCLEOTIDE SEQUENCE [LARGE SCALE GENOMIC DNA]</scope>
    <source>
        <strain evidence="5">HO1-1</strain>
    </source>
</reference>
<feature type="domain" description="ABC transporter" evidence="4">
    <location>
        <begin position="13"/>
        <end position="262"/>
    </location>
</feature>
<dbReference type="SUPFAM" id="SSF52540">
    <property type="entry name" value="P-loop containing nucleoside triphosphate hydrolases"/>
    <property type="match status" value="1"/>
</dbReference>
<dbReference type="EMBL" id="CP029287">
    <property type="protein sequence ID" value="AWR98984.1"/>
    <property type="molecule type" value="Genomic_DNA"/>
</dbReference>
<dbReference type="InterPro" id="IPR017871">
    <property type="entry name" value="ABC_transporter-like_CS"/>
</dbReference>
<evidence type="ECO:0000313" key="5">
    <source>
        <dbReference type="EMBL" id="AWR98984.1"/>
    </source>
</evidence>
<dbReference type="Proteomes" id="UP000247586">
    <property type="component" value="Chromosome"/>
</dbReference>
<dbReference type="Pfam" id="PF00005">
    <property type="entry name" value="ABC_tran"/>
    <property type="match status" value="1"/>
</dbReference>
<dbReference type="InterPro" id="IPR003593">
    <property type="entry name" value="AAA+_ATPase"/>
</dbReference>
<dbReference type="GO" id="GO:0016887">
    <property type="term" value="F:ATP hydrolysis activity"/>
    <property type="evidence" value="ECO:0007669"/>
    <property type="project" value="InterPro"/>
</dbReference>
<keyword evidence="1" id="KW-0813">Transport</keyword>
<dbReference type="InterPro" id="IPR003439">
    <property type="entry name" value="ABC_transporter-like_ATP-bd"/>
</dbReference>
<dbReference type="OrthoDB" id="18209at2157"/>
<dbReference type="AlphaFoldDB" id="A0A2U9ISK0"/>
<dbReference type="InterPro" id="IPR013563">
    <property type="entry name" value="Oligopep_ABC_C"/>
</dbReference>
<gene>
    <name evidence="5" type="ORF">DFR87_03960</name>
</gene>
<dbReference type="Gene3D" id="3.40.50.300">
    <property type="entry name" value="P-loop containing nucleotide triphosphate hydrolases"/>
    <property type="match status" value="1"/>
</dbReference>
<evidence type="ECO:0000256" key="2">
    <source>
        <dbReference type="ARBA" id="ARBA00022741"/>
    </source>
</evidence>
<dbReference type="PROSITE" id="PS00211">
    <property type="entry name" value="ABC_TRANSPORTER_1"/>
    <property type="match status" value="1"/>
</dbReference>
<dbReference type="Pfam" id="PF08352">
    <property type="entry name" value="oligo_HPY"/>
    <property type="match status" value="1"/>
</dbReference>
<organism evidence="5 6">
    <name type="scientific">Metallosphaera hakonensis JCM 8857 = DSM 7519</name>
    <dbReference type="NCBI Taxonomy" id="1293036"/>
    <lineage>
        <taxon>Archaea</taxon>
        <taxon>Thermoproteota</taxon>
        <taxon>Thermoprotei</taxon>
        <taxon>Sulfolobales</taxon>
        <taxon>Sulfolobaceae</taxon>
        <taxon>Metallosphaera</taxon>
    </lineage>
</organism>
<evidence type="ECO:0000313" key="6">
    <source>
        <dbReference type="Proteomes" id="UP000247586"/>
    </source>
</evidence>
<sequence length="330" mass="37158">MNELFEESTDTLLEVNSLKTYYKTKTGFVKAVDDVSLFLDRSKVLGVAGESGCGKSTLVTTIFRVMPRNAQVISGEVKFKGQNILNMDLKMFRKEVVWKDIAYIPQASMDVLDPVYKVRDQMLETIQAHEDVSRAEALERIYKSLESVGVPQEKADMFPHELSGGQRQRVVIAMALLLNPSMIVSDEATTALDVITQAKIIELMKSLQDSRKFSMMFVTHDLSLLANVSDSIAIMYAGKLVEFGDVEKVFSNPLHPYTQLLIKAIPDLRLRKQKKLVAIPGFPPDLENPPKGCRFAPRCPLAMPICREREPEFSRIEGFHYVACHAVTRK</sequence>
<proteinExistence type="predicted"/>
<dbReference type="KEGG" id="mhk:DFR87_03960"/>
<dbReference type="GO" id="GO:0015833">
    <property type="term" value="P:peptide transport"/>
    <property type="evidence" value="ECO:0007669"/>
    <property type="project" value="InterPro"/>
</dbReference>
<dbReference type="FunFam" id="3.40.50.300:FF:000016">
    <property type="entry name" value="Oligopeptide ABC transporter ATP-binding component"/>
    <property type="match status" value="1"/>
</dbReference>
<keyword evidence="2" id="KW-0547">Nucleotide-binding</keyword>